<comment type="caution">
    <text evidence="3">The sequence shown here is derived from an EMBL/GenBank/DDBJ whole genome shotgun (WGS) entry which is preliminary data.</text>
</comment>
<evidence type="ECO:0000256" key="2">
    <source>
        <dbReference type="ARBA" id="ARBA00022638"/>
    </source>
</evidence>
<proteinExistence type="predicted"/>
<dbReference type="RefSeq" id="WP_107493334.1">
    <property type="nucleotide sequence ID" value="NZ_PZKC01000006.1"/>
</dbReference>
<dbReference type="GO" id="GO:0003796">
    <property type="term" value="F:lysozyme activity"/>
    <property type="evidence" value="ECO:0007669"/>
    <property type="project" value="InterPro"/>
</dbReference>
<gene>
    <name evidence="3" type="ORF">C8261_08920</name>
</gene>
<protein>
    <submittedName>
        <fullName evidence="3">Uncharacterized protein</fullName>
    </submittedName>
</protein>
<dbReference type="GO" id="GO:0042742">
    <property type="term" value="P:defense response to bacterium"/>
    <property type="evidence" value="ECO:0007669"/>
    <property type="project" value="UniProtKB-KW"/>
</dbReference>
<dbReference type="SUPFAM" id="SSF53955">
    <property type="entry name" value="Lysozyme-like"/>
    <property type="match status" value="1"/>
</dbReference>
<dbReference type="EMBL" id="PZKC01000006">
    <property type="protein sequence ID" value="PTD96426.1"/>
    <property type="molecule type" value="Genomic_DNA"/>
</dbReference>
<keyword evidence="1" id="KW-0929">Antimicrobial</keyword>
<dbReference type="Proteomes" id="UP000241193">
    <property type="component" value="Unassembled WGS sequence"/>
</dbReference>
<dbReference type="AlphaFoldDB" id="A0A2T4IFF3"/>
<dbReference type="GO" id="GO:0031640">
    <property type="term" value="P:killing of cells of another organism"/>
    <property type="evidence" value="ECO:0007669"/>
    <property type="project" value="UniProtKB-KW"/>
</dbReference>
<organism evidence="3 4">
    <name type="scientific">Pseudothauera lacus</name>
    <dbReference type="NCBI Taxonomy" id="2136175"/>
    <lineage>
        <taxon>Bacteria</taxon>
        <taxon>Pseudomonadati</taxon>
        <taxon>Pseudomonadota</taxon>
        <taxon>Betaproteobacteria</taxon>
        <taxon>Rhodocyclales</taxon>
        <taxon>Zoogloeaceae</taxon>
        <taxon>Pseudothauera</taxon>
    </lineage>
</organism>
<keyword evidence="4" id="KW-1185">Reference proteome</keyword>
<evidence type="ECO:0000256" key="1">
    <source>
        <dbReference type="ARBA" id="ARBA00022529"/>
    </source>
</evidence>
<accession>A0A2T4IFF3</accession>
<evidence type="ECO:0000313" key="3">
    <source>
        <dbReference type="EMBL" id="PTD96426.1"/>
    </source>
</evidence>
<dbReference type="InterPro" id="IPR023346">
    <property type="entry name" value="Lysozyme-like_dom_sf"/>
</dbReference>
<reference evidence="3 4" key="1">
    <citation type="submission" date="2018-03" db="EMBL/GenBank/DDBJ databases">
        <authorList>
            <person name="Keele B.F."/>
        </authorList>
    </citation>
    <scope>NUCLEOTIDE SEQUENCE [LARGE SCALE GENOMIC DNA]</scope>
    <source>
        <strain evidence="3 4">D20</strain>
    </source>
</reference>
<sequence>MSSSPVPLPAADRNQLRRRLHRLHGHIAHMYLSPTGHVAVAAGYLLFNSDQALLLGFVDTNGHRAAADAVRDDYQRIRQLPRSTPVACCAHLSRLRLPAHEVARLNDARITSAHRELRELFDDFDDFPQPARLALFDMVFAHNGKILAPAQPPLRGSIAAGNWLAAAAHTWRPAAACSHSQRYVSRLFAQAALYDHHQPGRARLRQGDERLRLQDAGSLRRSDGLR</sequence>
<dbReference type="InterPro" id="IPR023347">
    <property type="entry name" value="Lysozyme_dom_sf"/>
</dbReference>
<reference evidence="3 4" key="2">
    <citation type="submission" date="2018-04" db="EMBL/GenBank/DDBJ databases">
        <title>Thauera lacus sp. nov., isolated from an saline lake in Inner Mongolia, China.</title>
        <authorList>
            <person name="Liang Q.-Y."/>
        </authorList>
    </citation>
    <scope>NUCLEOTIDE SEQUENCE [LARGE SCALE GENOMIC DNA]</scope>
    <source>
        <strain evidence="3 4">D20</strain>
    </source>
</reference>
<keyword evidence="2" id="KW-0081">Bacteriolytic enzyme</keyword>
<name>A0A2T4IFF3_9RHOO</name>
<dbReference type="Gene3D" id="1.10.530.40">
    <property type="match status" value="1"/>
</dbReference>
<evidence type="ECO:0000313" key="4">
    <source>
        <dbReference type="Proteomes" id="UP000241193"/>
    </source>
</evidence>